<sequence>MRSAPTFFLSLAVLLSTSLLVDASQEAQLSKFVKASRIAPLPGRSMILRPGGSKEADRIAALPGQPPRVDFEQYAGYVTVDEDDGRELFYYFVEAPHDAASKPLILWLNGGPGCSSLGYGAMMELGPFRVKPGGRMLSRNRHAWNNVANILFLESPAGVGFSLSGNATDWKSVRDGRIAEDTYLFLVSWLERFPEYKGREFYVAGESYGGHYVPQAATVITFMNRRLYGEQTPINLLGIFLGNPLLDEYLYYQGYLEFLRGHGIISDEVWADIIANGTFHDQLKCTLPEHTFEGAKIDCFNLYAPVCLRSRNGTYSSSSYKSLHARIGTWSACIPNMVRVESPAFMVPTISGDFDSTCSLDVTRYSVKDLNLAVTENWRPWYIPNGEVGGFVQQYQGGFTLASVRAAGHMVPAFQPERSLILLNSFLKNKLPPAGIPNWISL</sequence>
<gene>
    <name evidence="3" type="ORF">BAE44_0017754</name>
</gene>
<dbReference type="PRINTS" id="PR00724">
    <property type="entry name" value="CRBOXYPTASEC"/>
</dbReference>
<keyword evidence="2 3" id="KW-0121">Carboxypeptidase</keyword>
<dbReference type="PROSITE" id="PS00131">
    <property type="entry name" value="CARBOXYPEPT_SER_SER"/>
    <property type="match status" value="1"/>
</dbReference>
<dbReference type="InterPro" id="IPR001563">
    <property type="entry name" value="Peptidase_S10"/>
</dbReference>
<proteinExistence type="inferred from homology"/>
<dbReference type="EMBL" id="LWDX02048406">
    <property type="protein sequence ID" value="OEL21227.1"/>
    <property type="molecule type" value="Genomic_DNA"/>
</dbReference>
<comment type="similarity">
    <text evidence="1 2">Belongs to the peptidase S10 family.</text>
</comment>
<dbReference type="GO" id="GO:0004185">
    <property type="term" value="F:serine-type carboxypeptidase activity"/>
    <property type="evidence" value="ECO:0007669"/>
    <property type="project" value="UniProtKB-UniRule"/>
</dbReference>
<dbReference type="FunFam" id="3.40.50.1820:FF:000211">
    <property type="entry name" value="Carboxypeptidase"/>
    <property type="match status" value="1"/>
</dbReference>
<dbReference type="SUPFAM" id="SSF53474">
    <property type="entry name" value="alpha/beta-Hydrolases"/>
    <property type="match status" value="1"/>
</dbReference>
<evidence type="ECO:0000256" key="1">
    <source>
        <dbReference type="ARBA" id="ARBA00009431"/>
    </source>
</evidence>
<protein>
    <recommendedName>
        <fullName evidence="2">Carboxypeptidase</fullName>
        <ecNumber evidence="2">3.4.16.-</ecNumber>
    </recommendedName>
</protein>
<keyword evidence="2" id="KW-0645">Protease</keyword>
<feature type="signal peptide" evidence="2">
    <location>
        <begin position="1"/>
        <end position="23"/>
    </location>
</feature>
<comment type="caution">
    <text evidence="3">The sequence shown here is derived from an EMBL/GenBank/DDBJ whole genome shotgun (WGS) entry which is preliminary data.</text>
</comment>
<keyword evidence="2" id="KW-0732">Signal</keyword>
<dbReference type="PANTHER" id="PTHR11802">
    <property type="entry name" value="SERINE PROTEASE FAMILY S10 SERINE CARBOXYPEPTIDASE"/>
    <property type="match status" value="1"/>
</dbReference>
<name>A0A1E5V848_9POAL</name>
<dbReference type="GO" id="GO:0005773">
    <property type="term" value="C:vacuole"/>
    <property type="evidence" value="ECO:0007669"/>
    <property type="project" value="TreeGrafter"/>
</dbReference>
<evidence type="ECO:0000256" key="2">
    <source>
        <dbReference type="RuleBase" id="RU361156"/>
    </source>
</evidence>
<dbReference type="InterPro" id="IPR018202">
    <property type="entry name" value="Ser_caboxypep_ser_AS"/>
</dbReference>
<keyword evidence="4" id="KW-1185">Reference proteome</keyword>
<dbReference type="Pfam" id="PF00450">
    <property type="entry name" value="Peptidase_S10"/>
    <property type="match status" value="2"/>
</dbReference>
<dbReference type="PANTHER" id="PTHR11802:SF220">
    <property type="entry name" value="CARBOXYPEPTIDASE"/>
    <property type="match status" value="1"/>
</dbReference>
<dbReference type="GO" id="GO:0006508">
    <property type="term" value="P:proteolysis"/>
    <property type="evidence" value="ECO:0007669"/>
    <property type="project" value="UniProtKB-KW"/>
</dbReference>
<dbReference type="Gene3D" id="3.40.50.12670">
    <property type="match status" value="1"/>
</dbReference>
<dbReference type="Gene3D" id="3.40.50.1820">
    <property type="entry name" value="alpha/beta hydrolase"/>
    <property type="match status" value="1"/>
</dbReference>
<evidence type="ECO:0000313" key="4">
    <source>
        <dbReference type="Proteomes" id="UP000095767"/>
    </source>
</evidence>
<dbReference type="Proteomes" id="UP000095767">
    <property type="component" value="Unassembled WGS sequence"/>
</dbReference>
<feature type="chain" id="PRO_5009028225" description="Carboxypeptidase" evidence="2">
    <location>
        <begin position="24"/>
        <end position="442"/>
    </location>
</feature>
<keyword evidence="2" id="KW-0378">Hydrolase</keyword>
<dbReference type="InterPro" id="IPR029058">
    <property type="entry name" value="AB_hydrolase_fold"/>
</dbReference>
<organism evidence="3 4">
    <name type="scientific">Dichanthelium oligosanthes</name>
    <dbReference type="NCBI Taxonomy" id="888268"/>
    <lineage>
        <taxon>Eukaryota</taxon>
        <taxon>Viridiplantae</taxon>
        <taxon>Streptophyta</taxon>
        <taxon>Embryophyta</taxon>
        <taxon>Tracheophyta</taxon>
        <taxon>Spermatophyta</taxon>
        <taxon>Magnoliopsida</taxon>
        <taxon>Liliopsida</taxon>
        <taxon>Poales</taxon>
        <taxon>Poaceae</taxon>
        <taxon>PACMAD clade</taxon>
        <taxon>Panicoideae</taxon>
        <taxon>Panicodae</taxon>
        <taxon>Paniceae</taxon>
        <taxon>Dichantheliinae</taxon>
        <taxon>Dichanthelium</taxon>
    </lineage>
</organism>
<dbReference type="AlphaFoldDB" id="A0A1E5V848"/>
<reference evidence="3 4" key="1">
    <citation type="submission" date="2016-09" db="EMBL/GenBank/DDBJ databases">
        <title>The draft genome of Dichanthelium oligosanthes: A C3 panicoid grass species.</title>
        <authorList>
            <person name="Studer A.J."/>
            <person name="Schnable J.C."/>
            <person name="Brutnell T.P."/>
        </authorList>
    </citation>
    <scope>NUCLEOTIDE SEQUENCE [LARGE SCALE GENOMIC DNA]</scope>
    <source>
        <strain evidence="4">cv. Kellogg 1175</strain>
        <tissue evidence="3">Leaf</tissue>
    </source>
</reference>
<accession>A0A1E5V848</accession>
<dbReference type="EC" id="3.4.16.-" evidence="2"/>
<evidence type="ECO:0000313" key="3">
    <source>
        <dbReference type="EMBL" id="OEL21227.1"/>
    </source>
</evidence>
<dbReference type="OrthoDB" id="443318at2759"/>